<dbReference type="SUPFAM" id="SSF53098">
    <property type="entry name" value="Ribonuclease H-like"/>
    <property type="match status" value="2"/>
</dbReference>
<feature type="domain" description="Integrase catalytic" evidence="1">
    <location>
        <begin position="78"/>
        <end position="252"/>
    </location>
</feature>
<organism evidence="2 3">
    <name type="scientific">Popillia japonica</name>
    <name type="common">Japanese beetle</name>
    <dbReference type="NCBI Taxonomy" id="7064"/>
    <lineage>
        <taxon>Eukaryota</taxon>
        <taxon>Metazoa</taxon>
        <taxon>Ecdysozoa</taxon>
        <taxon>Arthropoda</taxon>
        <taxon>Hexapoda</taxon>
        <taxon>Insecta</taxon>
        <taxon>Pterygota</taxon>
        <taxon>Neoptera</taxon>
        <taxon>Endopterygota</taxon>
        <taxon>Coleoptera</taxon>
        <taxon>Polyphaga</taxon>
        <taxon>Scarabaeiformia</taxon>
        <taxon>Scarabaeidae</taxon>
        <taxon>Rutelinae</taxon>
        <taxon>Popillia</taxon>
    </lineage>
</organism>
<keyword evidence="3" id="KW-1185">Reference proteome</keyword>
<sequence length="265" mass="30657">MPIDTQKIQIFIEDHIYPAEVFFDTDNGKMIYQAKVNKERMAEDLLQLVKDIMPQGNYYIYTSDSIYKELYVYIEFESSNKPFSKIHIDTIAINSQNFLTIIDVFTKYAQAYPINGKTAVEIVEKLIESFSIHGTPQQIVMDNGLEFNNVTLKELLKLYKIYVHYTTSQNPNSNAPVERVHYTTSQNPNSNAPVERLHSTLLEHLRILKNQKVGQDVKQLMKLAILAYNSTLKKPKSRTRCQTTNEASNISLQLNESYDNRNITF</sequence>
<dbReference type="InterPro" id="IPR036397">
    <property type="entry name" value="RNaseH_sf"/>
</dbReference>
<dbReference type="InterPro" id="IPR012337">
    <property type="entry name" value="RNaseH-like_sf"/>
</dbReference>
<dbReference type="InterPro" id="IPR001584">
    <property type="entry name" value="Integrase_cat-core"/>
</dbReference>
<evidence type="ECO:0000313" key="2">
    <source>
        <dbReference type="EMBL" id="KAK9693512.1"/>
    </source>
</evidence>
<evidence type="ECO:0000259" key="1">
    <source>
        <dbReference type="PROSITE" id="PS50994"/>
    </source>
</evidence>
<gene>
    <name evidence="2" type="ORF">QE152_g34131</name>
</gene>
<dbReference type="Proteomes" id="UP001458880">
    <property type="component" value="Unassembled WGS sequence"/>
</dbReference>
<evidence type="ECO:0000313" key="3">
    <source>
        <dbReference type="Proteomes" id="UP001458880"/>
    </source>
</evidence>
<proteinExistence type="predicted"/>
<dbReference type="GO" id="GO:0015074">
    <property type="term" value="P:DNA integration"/>
    <property type="evidence" value="ECO:0007669"/>
    <property type="project" value="InterPro"/>
</dbReference>
<dbReference type="GO" id="GO:0003676">
    <property type="term" value="F:nucleic acid binding"/>
    <property type="evidence" value="ECO:0007669"/>
    <property type="project" value="InterPro"/>
</dbReference>
<name>A0AAW1IUX7_POPJA</name>
<dbReference type="Pfam" id="PF00665">
    <property type="entry name" value="rve"/>
    <property type="match status" value="1"/>
</dbReference>
<accession>A0AAW1IUX7</accession>
<reference evidence="2 3" key="1">
    <citation type="journal article" date="2024" name="BMC Genomics">
        <title>De novo assembly and annotation of Popillia japonica's genome with initial clues to its potential as an invasive pest.</title>
        <authorList>
            <person name="Cucini C."/>
            <person name="Boschi S."/>
            <person name="Funari R."/>
            <person name="Cardaioli E."/>
            <person name="Iannotti N."/>
            <person name="Marturano G."/>
            <person name="Paoli F."/>
            <person name="Bruttini M."/>
            <person name="Carapelli A."/>
            <person name="Frati F."/>
            <person name="Nardi F."/>
        </authorList>
    </citation>
    <scope>NUCLEOTIDE SEQUENCE [LARGE SCALE GENOMIC DNA]</scope>
    <source>
        <strain evidence="2">DMR45628</strain>
    </source>
</reference>
<protein>
    <submittedName>
        <fullName evidence="2">Integrase core domain</fullName>
    </submittedName>
</protein>
<dbReference type="InterPro" id="IPR050951">
    <property type="entry name" value="Retrovirus_Pol_polyprotein"/>
</dbReference>
<dbReference type="EMBL" id="JASPKY010000540">
    <property type="protein sequence ID" value="KAK9693512.1"/>
    <property type="molecule type" value="Genomic_DNA"/>
</dbReference>
<dbReference type="AlphaFoldDB" id="A0AAW1IUX7"/>
<dbReference type="PANTHER" id="PTHR37984">
    <property type="entry name" value="PROTEIN CBG26694"/>
    <property type="match status" value="1"/>
</dbReference>
<dbReference type="PANTHER" id="PTHR37984:SF5">
    <property type="entry name" value="PROTEIN NYNRIN-LIKE"/>
    <property type="match status" value="1"/>
</dbReference>
<comment type="caution">
    <text evidence="2">The sequence shown here is derived from an EMBL/GenBank/DDBJ whole genome shotgun (WGS) entry which is preliminary data.</text>
</comment>
<dbReference type="Gene3D" id="3.30.420.10">
    <property type="entry name" value="Ribonuclease H-like superfamily/Ribonuclease H"/>
    <property type="match status" value="2"/>
</dbReference>
<dbReference type="PROSITE" id="PS50994">
    <property type="entry name" value="INTEGRASE"/>
    <property type="match status" value="1"/>
</dbReference>